<dbReference type="InterPro" id="IPR007313">
    <property type="entry name" value="FxsA"/>
</dbReference>
<dbReference type="Proteomes" id="UP001500621">
    <property type="component" value="Unassembled WGS sequence"/>
</dbReference>
<keyword evidence="2" id="KW-0812">Transmembrane</keyword>
<dbReference type="PANTHER" id="PTHR35335:SF1">
    <property type="entry name" value="UPF0716 PROTEIN FXSA"/>
    <property type="match status" value="1"/>
</dbReference>
<gene>
    <name evidence="3" type="ORF">GCM10023226_32730</name>
</gene>
<dbReference type="Pfam" id="PF04186">
    <property type="entry name" value="FxsA"/>
    <property type="match status" value="1"/>
</dbReference>
<protein>
    <recommendedName>
        <fullName evidence="5">FxsA family protein</fullName>
    </recommendedName>
</protein>
<keyword evidence="4" id="KW-1185">Reference proteome</keyword>
<evidence type="ECO:0008006" key="5">
    <source>
        <dbReference type="Google" id="ProtNLM"/>
    </source>
</evidence>
<evidence type="ECO:0000256" key="2">
    <source>
        <dbReference type="SAM" id="Phobius"/>
    </source>
</evidence>
<organism evidence="3 4">
    <name type="scientific">Nocardioides nanhaiensis</name>
    <dbReference type="NCBI Taxonomy" id="1476871"/>
    <lineage>
        <taxon>Bacteria</taxon>
        <taxon>Bacillati</taxon>
        <taxon>Actinomycetota</taxon>
        <taxon>Actinomycetes</taxon>
        <taxon>Propionibacteriales</taxon>
        <taxon>Nocardioidaceae</taxon>
        <taxon>Nocardioides</taxon>
    </lineage>
</organism>
<evidence type="ECO:0000313" key="3">
    <source>
        <dbReference type="EMBL" id="GAA4692224.1"/>
    </source>
</evidence>
<evidence type="ECO:0000313" key="4">
    <source>
        <dbReference type="Proteomes" id="UP001500621"/>
    </source>
</evidence>
<feature type="transmembrane region" description="Helical" evidence="2">
    <location>
        <begin position="42"/>
        <end position="62"/>
    </location>
</feature>
<feature type="transmembrane region" description="Helical" evidence="2">
    <location>
        <begin position="16"/>
        <end position="36"/>
    </location>
</feature>
<feature type="region of interest" description="Disordered" evidence="1">
    <location>
        <begin position="152"/>
        <end position="188"/>
    </location>
</feature>
<keyword evidence="2" id="KW-0472">Membrane</keyword>
<keyword evidence="2" id="KW-1133">Transmembrane helix</keyword>
<accession>A0ABP8WP55</accession>
<evidence type="ECO:0000256" key="1">
    <source>
        <dbReference type="SAM" id="MobiDB-lite"/>
    </source>
</evidence>
<reference evidence="4" key="1">
    <citation type="journal article" date="2019" name="Int. J. Syst. Evol. Microbiol.">
        <title>The Global Catalogue of Microorganisms (GCM) 10K type strain sequencing project: providing services to taxonomists for standard genome sequencing and annotation.</title>
        <authorList>
            <consortium name="The Broad Institute Genomics Platform"/>
            <consortium name="The Broad Institute Genome Sequencing Center for Infectious Disease"/>
            <person name="Wu L."/>
            <person name="Ma J."/>
        </authorList>
    </citation>
    <scope>NUCLEOTIDE SEQUENCE [LARGE SCALE GENOMIC DNA]</scope>
    <source>
        <strain evidence="4">JCM 18127</strain>
    </source>
</reference>
<comment type="caution">
    <text evidence="3">The sequence shown here is derived from an EMBL/GenBank/DDBJ whole genome shotgun (WGS) entry which is preliminary data.</text>
</comment>
<dbReference type="EMBL" id="BAABIM010000003">
    <property type="protein sequence ID" value="GAA4692224.1"/>
    <property type="molecule type" value="Genomic_DNA"/>
</dbReference>
<dbReference type="RefSeq" id="WP_345267792.1">
    <property type="nucleotide sequence ID" value="NZ_BAABIM010000003.1"/>
</dbReference>
<proteinExistence type="predicted"/>
<sequence>MTAGGPTAAAPRRRRLPWVIVAALVVVPLLEIYVLVQVGQVIGAWWTIGLLLLASIVGGWLIKREGVRTFRALNTAIREGRVPATELADAGLVLMGGTLMLAPGFLTDAVGVLLVLPVTRPVFRRLLSAAIARRMLVPGGASGGLGGGLGGFGVGGPGTAQPPGGRRPGPGAGPVVQGEVVDDDPRSG</sequence>
<dbReference type="PANTHER" id="PTHR35335">
    <property type="entry name" value="UPF0716 PROTEIN FXSA"/>
    <property type="match status" value="1"/>
</dbReference>
<dbReference type="NCBIfam" id="NF008528">
    <property type="entry name" value="PRK11463.1-2"/>
    <property type="match status" value="1"/>
</dbReference>
<name>A0ABP8WP55_9ACTN</name>